<sequence>MDKSLSFSWELMFTKSMFNHDMLSQSLILNQVADLIDSGIIQLTVTETLNFPLEDLRAAHKKVEDGIVIGKITLDMKDWA</sequence>
<dbReference type="Gene3D" id="3.40.50.720">
    <property type="entry name" value="NAD(P)-binding Rossmann-like Domain"/>
    <property type="match status" value="1"/>
</dbReference>
<dbReference type="Pfam" id="PF13602">
    <property type="entry name" value="ADH_zinc_N_2"/>
    <property type="match status" value="1"/>
</dbReference>
<protein>
    <submittedName>
        <fullName evidence="1">Uncharacterized protein</fullName>
    </submittedName>
</protein>
<comment type="caution">
    <text evidence="1">The sequence shown here is derived from an EMBL/GenBank/DDBJ whole genome shotgun (WGS) entry which is preliminary data.</text>
</comment>
<dbReference type="EMBL" id="JASJQH010001177">
    <property type="protein sequence ID" value="KAK9761896.1"/>
    <property type="molecule type" value="Genomic_DNA"/>
</dbReference>
<evidence type="ECO:0000313" key="1">
    <source>
        <dbReference type="EMBL" id="KAK9761896.1"/>
    </source>
</evidence>
<keyword evidence="2" id="KW-1185">Reference proteome</keyword>
<organism evidence="1 2">
    <name type="scientific">Basidiobolus ranarum</name>
    <dbReference type="NCBI Taxonomy" id="34480"/>
    <lineage>
        <taxon>Eukaryota</taxon>
        <taxon>Fungi</taxon>
        <taxon>Fungi incertae sedis</taxon>
        <taxon>Zoopagomycota</taxon>
        <taxon>Entomophthoromycotina</taxon>
        <taxon>Basidiobolomycetes</taxon>
        <taxon>Basidiobolales</taxon>
        <taxon>Basidiobolaceae</taxon>
        <taxon>Basidiobolus</taxon>
    </lineage>
</organism>
<name>A0ABR2WKB2_9FUNG</name>
<accession>A0ABR2WKB2</accession>
<dbReference type="Proteomes" id="UP001479436">
    <property type="component" value="Unassembled WGS sequence"/>
</dbReference>
<proteinExistence type="predicted"/>
<reference evidence="1 2" key="1">
    <citation type="submission" date="2023-04" db="EMBL/GenBank/DDBJ databases">
        <title>Genome of Basidiobolus ranarum AG-B5.</title>
        <authorList>
            <person name="Stajich J.E."/>
            <person name="Carter-House D."/>
            <person name="Gryganskyi A."/>
        </authorList>
    </citation>
    <scope>NUCLEOTIDE SEQUENCE [LARGE SCALE GENOMIC DNA]</scope>
    <source>
        <strain evidence="1 2">AG-B5</strain>
    </source>
</reference>
<evidence type="ECO:0000313" key="2">
    <source>
        <dbReference type="Proteomes" id="UP001479436"/>
    </source>
</evidence>
<gene>
    <name evidence="1" type="ORF">K7432_012854</name>
</gene>
<dbReference type="Gene3D" id="3.90.180.10">
    <property type="entry name" value="Medium-chain alcohol dehydrogenases, catalytic domain"/>
    <property type="match status" value="1"/>
</dbReference>